<organism evidence="5">
    <name type="scientific">marine metagenome</name>
    <dbReference type="NCBI Taxonomy" id="408172"/>
    <lineage>
        <taxon>unclassified sequences</taxon>
        <taxon>metagenomes</taxon>
        <taxon>ecological metagenomes</taxon>
    </lineage>
</organism>
<dbReference type="InterPro" id="IPR036683">
    <property type="entry name" value="CO_DH_flav_C_dom_sf"/>
</dbReference>
<name>A0A382NH89_9ZZZZ</name>
<gene>
    <name evidence="5" type="ORF">METZ01_LOCUS312471</name>
</gene>
<evidence type="ECO:0000256" key="2">
    <source>
        <dbReference type="ARBA" id="ARBA00022827"/>
    </source>
</evidence>
<evidence type="ECO:0000313" key="5">
    <source>
        <dbReference type="EMBL" id="SVC59617.1"/>
    </source>
</evidence>
<dbReference type="PANTHER" id="PTHR42659">
    <property type="entry name" value="XANTHINE DEHYDROGENASE SUBUNIT C-RELATED"/>
    <property type="match status" value="1"/>
</dbReference>
<keyword evidence="2" id="KW-0274">FAD</keyword>
<dbReference type="GO" id="GO:0016491">
    <property type="term" value="F:oxidoreductase activity"/>
    <property type="evidence" value="ECO:0007669"/>
    <property type="project" value="UniProtKB-KW"/>
</dbReference>
<evidence type="ECO:0000259" key="4">
    <source>
        <dbReference type="SMART" id="SM01092"/>
    </source>
</evidence>
<dbReference type="Pfam" id="PF03450">
    <property type="entry name" value="CO_deh_flav_C"/>
    <property type="match status" value="1"/>
</dbReference>
<evidence type="ECO:0000256" key="1">
    <source>
        <dbReference type="ARBA" id="ARBA00022630"/>
    </source>
</evidence>
<sequence length="145" mass="14816">MAPNLAANEIVTTVEVPSFAANQRAEYAKVAHPASGYAVVGGAVVVTLDGDRCSSASIAVGGLVPAPVKASSVERALIGQTLNVDNIMAASSQVANDLGSDVIGDFYASAEYRRAMAAVEIRHALFHITGEAHVGSRAESVLHGA</sequence>
<feature type="domain" description="CO dehydrogenase flavoprotein C-terminal" evidence="4">
    <location>
        <begin position="25"/>
        <end position="128"/>
    </location>
</feature>
<dbReference type="Gene3D" id="3.30.390.50">
    <property type="entry name" value="CO dehydrogenase flavoprotein, C-terminal domain"/>
    <property type="match status" value="1"/>
</dbReference>
<dbReference type="InterPro" id="IPR051312">
    <property type="entry name" value="Diverse_Substr_Oxidored"/>
</dbReference>
<dbReference type="SMART" id="SM01092">
    <property type="entry name" value="CO_deh_flav_C"/>
    <property type="match status" value="1"/>
</dbReference>
<keyword evidence="3" id="KW-0560">Oxidoreductase</keyword>
<evidence type="ECO:0000256" key="3">
    <source>
        <dbReference type="ARBA" id="ARBA00023002"/>
    </source>
</evidence>
<dbReference type="SUPFAM" id="SSF55447">
    <property type="entry name" value="CO dehydrogenase flavoprotein C-terminal domain-like"/>
    <property type="match status" value="1"/>
</dbReference>
<proteinExistence type="predicted"/>
<protein>
    <recommendedName>
        <fullName evidence="4">CO dehydrogenase flavoprotein C-terminal domain-containing protein</fullName>
    </recommendedName>
</protein>
<accession>A0A382NH89</accession>
<dbReference type="PANTHER" id="PTHR42659:SF2">
    <property type="entry name" value="XANTHINE DEHYDROGENASE SUBUNIT C-RELATED"/>
    <property type="match status" value="1"/>
</dbReference>
<dbReference type="EMBL" id="UINC01099953">
    <property type="protein sequence ID" value="SVC59617.1"/>
    <property type="molecule type" value="Genomic_DNA"/>
</dbReference>
<keyword evidence="1" id="KW-0285">Flavoprotein</keyword>
<dbReference type="AlphaFoldDB" id="A0A382NH89"/>
<dbReference type="InterPro" id="IPR005107">
    <property type="entry name" value="CO_DH_flav_C"/>
</dbReference>
<reference evidence="5" key="1">
    <citation type="submission" date="2018-05" db="EMBL/GenBank/DDBJ databases">
        <authorList>
            <person name="Lanie J.A."/>
            <person name="Ng W.-L."/>
            <person name="Kazmierczak K.M."/>
            <person name="Andrzejewski T.M."/>
            <person name="Davidsen T.M."/>
            <person name="Wayne K.J."/>
            <person name="Tettelin H."/>
            <person name="Glass J.I."/>
            <person name="Rusch D."/>
            <person name="Podicherti R."/>
            <person name="Tsui H.-C.T."/>
            <person name="Winkler M.E."/>
        </authorList>
    </citation>
    <scope>NUCLEOTIDE SEQUENCE</scope>
</reference>